<dbReference type="GO" id="GO:0006508">
    <property type="term" value="P:proteolysis"/>
    <property type="evidence" value="ECO:0007669"/>
    <property type="project" value="UniProtKB-KW"/>
</dbReference>
<evidence type="ECO:0000256" key="14">
    <source>
        <dbReference type="RuleBase" id="RU004016"/>
    </source>
</evidence>
<dbReference type="InterPro" id="IPR012907">
    <property type="entry name" value="Peptidase_S11_C"/>
</dbReference>
<dbReference type="InterPro" id="IPR001967">
    <property type="entry name" value="Peptidase_S11_N"/>
</dbReference>
<evidence type="ECO:0000313" key="17">
    <source>
        <dbReference type="EMBL" id="QNU65676.1"/>
    </source>
</evidence>
<keyword evidence="15" id="KW-0812">Transmembrane</keyword>
<evidence type="ECO:0000256" key="10">
    <source>
        <dbReference type="ARBA" id="ARBA00022984"/>
    </source>
</evidence>
<sequence>MKNKSTITILIVLAFILIFNSVSVFAWTPEEDLSATSAILMDTTRGQVLYEKGADAINPPSIMCKLMAALITIEKSQLNSMVTVSKNTAKINGSSLNLVVGNLYSVEDLLYGIILSQGNDAAIALAEYVGNGSIDKFVGYMNDKAKELNLTDTFFVNPTGLHDDKQFTSARDIAKLVKFAISNPTFNSLFGSKGVAWINGKNSSILTNQNKLFWSYSGVDGGKVGSTPQQGTTSVTTATRDNRRLIAVVFDETEEKALSQTAQLFDYGFSNFFTGVLVSKNTPLRSITVEDYKVDLISKIDVLYTYPKGDSFIKNISFDINKKLSLPISTDTIAGVLTYTLNDDTVVEVNLYPDKAVTAPEDYRTKIKSIFKENQDLSIIVFILLTIELIIVIYKLIILIIKVLKRTKT</sequence>
<evidence type="ECO:0000256" key="2">
    <source>
        <dbReference type="ARBA" id="ARBA00004752"/>
    </source>
</evidence>
<organism evidence="17 18">
    <name type="scientific">Ruminiclostridium herbifermentans</name>
    <dbReference type="NCBI Taxonomy" id="2488810"/>
    <lineage>
        <taxon>Bacteria</taxon>
        <taxon>Bacillati</taxon>
        <taxon>Bacillota</taxon>
        <taxon>Clostridia</taxon>
        <taxon>Eubacteriales</taxon>
        <taxon>Oscillospiraceae</taxon>
        <taxon>Ruminiclostridium</taxon>
    </lineage>
</organism>
<evidence type="ECO:0000256" key="13">
    <source>
        <dbReference type="PIRSR" id="PIRSR618044-2"/>
    </source>
</evidence>
<dbReference type="Pfam" id="PF00768">
    <property type="entry name" value="Peptidase_S11"/>
    <property type="match status" value="1"/>
</dbReference>
<evidence type="ECO:0000256" key="3">
    <source>
        <dbReference type="ARBA" id="ARBA00007164"/>
    </source>
</evidence>
<dbReference type="SUPFAM" id="SSF56601">
    <property type="entry name" value="beta-lactamase/transpeptidase-like"/>
    <property type="match status" value="1"/>
</dbReference>
<dbReference type="SMART" id="SM00936">
    <property type="entry name" value="PBP5_C"/>
    <property type="match status" value="1"/>
</dbReference>
<comment type="similarity">
    <text evidence="3 14">Belongs to the peptidase S11 family.</text>
</comment>
<keyword evidence="15" id="KW-0472">Membrane</keyword>
<evidence type="ECO:0000256" key="1">
    <source>
        <dbReference type="ARBA" id="ARBA00003217"/>
    </source>
</evidence>
<dbReference type="InterPro" id="IPR015956">
    <property type="entry name" value="Peniciliin-bd_prot_C_sf"/>
</dbReference>
<accession>A0A4U7JCM5</accession>
<evidence type="ECO:0000256" key="9">
    <source>
        <dbReference type="ARBA" id="ARBA00022960"/>
    </source>
</evidence>
<dbReference type="Gene3D" id="2.60.410.10">
    <property type="entry name" value="D-Ala-D-Ala carboxypeptidase, C-terminal domain"/>
    <property type="match status" value="1"/>
</dbReference>
<feature type="binding site" evidence="13">
    <location>
        <position position="223"/>
    </location>
    <ligand>
        <name>substrate</name>
    </ligand>
</feature>
<keyword evidence="5 17" id="KW-0121">Carboxypeptidase</keyword>
<evidence type="ECO:0000313" key="18">
    <source>
        <dbReference type="Proteomes" id="UP000306409"/>
    </source>
</evidence>
<dbReference type="Proteomes" id="UP000306409">
    <property type="component" value="Chromosome"/>
</dbReference>
<protein>
    <recommendedName>
        <fullName evidence="4">serine-type D-Ala-D-Ala carboxypeptidase</fullName>
        <ecNumber evidence="4">3.4.16.4</ecNumber>
    </recommendedName>
</protein>
<dbReference type="KEGG" id="rher:EHE19_012175"/>
<keyword evidence="18" id="KW-1185">Reference proteome</keyword>
<dbReference type="GO" id="GO:0008360">
    <property type="term" value="P:regulation of cell shape"/>
    <property type="evidence" value="ECO:0007669"/>
    <property type="project" value="UniProtKB-KW"/>
</dbReference>
<evidence type="ECO:0000256" key="5">
    <source>
        <dbReference type="ARBA" id="ARBA00022645"/>
    </source>
</evidence>
<dbReference type="EC" id="3.4.16.4" evidence="4"/>
<dbReference type="InterPro" id="IPR018044">
    <property type="entry name" value="Peptidase_S11"/>
</dbReference>
<dbReference type="InterPro" id="IPR037167">
    <property type="entry name" value="Peptidase_S11_C_sf"/>
</dbReference>
<dbReference type="PANTHER" id="PTHR21581:SF33">
    <property type="entry name" value="D-ALANYL-D-ALANINE CARBOXYPEPTIDASE DACB"/>
    <property type="match status" value="1"/>
</dbReference>
<evidence type="ECO:0000256" key="6">
    <source>
        <dbReference type="ARBA" id="ARBA00022670"/>
    </source>
</evidence>
<dbReference type="AlphaFoldDB" id="A0A4U7JCM5"/>
<dbReference type="UniPathway" id="UPA00219"/>
<keyword evidence="10" id="KW-0573">Peptidoglycan synthesis</keyword>
<evidence type="ECO:0000256" key="7">
    <source>
        <dbReference type="ARBA" id="ARBA00022729"/>
    </source>
</evidence>
<dbReference type="PANTHER" id="PTHR21581">
    <property type="entry name" value="D-ALANYL-D-ALANINE CARBOXYPEPTIDASE"/>
    <property type="match status" value="1"/>
</dbReference>
<evidence type="ECO:0000256" key="15">
    <source>
        <dbReference type="SAM" id="Phobius"/>
    </source>
</evidence>
<evidence type="ECO:0000256" key="12">
    <source>
        <dbReference type="ARBA" id="ARBA00034000"/>
    </source>
</evidence>
<keyword evidence="11" id="KW-0961">Cell wall biogenesis/degradation</keyword>
<keyword evidence="7" id="KW-0732">Signal</keyword>
<dbReference type="Pfam" id="PF07943">
    <property type="entry name" value="PBP5_C"/>
    <property type="match status" value="1"/>
</dbReference>
<keyword evidence="6" id="KW-0645">Protease</keyword>
<dbReference type="GO" id="GO:0009002">
    <property type="term" value="F:serine-type D-Ala-D-Ala carboxypeptidase activity"/>
    <property type="evidence" value="ECO:0007669"/>
    <property type="project" value="UniProtKB-EC"/>
</dbReference>
<dbReference type="GO" id="GO:0009252">
    <property type="term" value="P:peptidoglycan biosynthetic process"/>
    <property type="evidence" value="ECO:0007669"/>
    <property type="project" value="UniProtKB-UniPathway"/>
</dbReference>
<dbReference type="InterPro" id="IPR012338">
    <property type="entry name" value="Beta-lactam/transpept-like"/>
</dbReference>
<feature type="domain" description="Peptidase S11 D-Ala-D-Ala carboxypeptidase A C-terminal" evidence="16">
    <location>
        <begin position="272"/>
        <end position="359"/>
    </location>
</feature>
<proteinExistence type="inferred from homology"/>
<evidence type="ECO:0000256" key="4">
    <source>
        <dbReference type="ARBA" id="ARBA00012448"/>
    </source>
</evidence>
<evidence type="ECO:0000256" key="11">
    <source>
        <dbReference type="ARBA" id="ARBA00023316"/>
    </source>
</evidence>
<comment type="pathway">
    <text evidence="2">Cell wall biogenesis; peptidoglycan biosynthesis.</text>
</comment>
<dbReference type="PRINTS" id="PR00725">
    <property type="entry name" value="DADACBPTASE1"/>
</dbReference>
<keyword evidence="15" id="KW-1133">Transmembrane helix</keyword>
<evidence type="ECO:0000256" key="8">
    <source>
        <dbReference type="ARBA" id="ARBA00022801"/>
    </source>
</evidence>
<comment type="catalytic activity">
    <reaction evidence="12">
        <text>Preferential cleavage: (Ac)2-L-Lys-D-Ala-|-D-Ala. Also transpeptidation of peptidyl-alanyl moieties that are N-acyl substituents of D-alanine.</text>
        <dbReference type="EC" id="3.4.16.4"/>
    </reaction>
</comment>
<dbReference type="OrthoDB" id="9791132at2"/>
<feature type="transmembrane region" description="Helical" evidence="15">
    <location>
        <begin position="377"/>
        <end position="401"/>
    </location>
</feature>
<dbReference type="Gene3D" id="3.40.710.10">
    <property type="entry name" value="DD-peptidase/beta-lactamase superfamily"/>
    <property type="match status" value="1"/>
</dbReference>
<keyword evidence="9" id="KW-0133">Cell shape</keyword>
<reference evidence="17 18" key="1">
    <citation type="submission" date="2020-09" db="EMBL/GenBank/DDBJ databases">
        <title>Characterization and genome sequencing of Ruminiclostridium sp. nov. MA18.</title>
        <authorList>
            <person name="Rettenmaier R."/>
            <person name="Kowollik M.-L."/>
            <person name="Liebl W."/>
            <person name="Zverlov V."/>
        </authorList>
    </citation>
    <scope>NUCLEOTIDE SEQUENCE [LARGE SCALE GENOMIC DNA]</scope>
    <source>
        <strain evidence="17 18">MA18</strain>
    </source>
</reference>
<comment type="function">
    <text evidence="1">Removes C-terminal D-alanyl residues from sugar-peptide cell wall precursors.</text>
</comment>
<evidence type="ECO:0000259" key="16">
    <source>
        <dbReference type="SMART" id="SM00936"/>
    </source>
</evidence>
<dbReference type="SUPFAM" id="SSF69189">
    <property type="entry name" value="Penicillin-binding protein associated domain"/>
    <property type="match status" value="1"/>
</dbReference>
<keyword evidence="8" id="KW-0378">Hydrolase</keyword>
<dbReference type="EMBL" id="CP061336">
    <property type="protein sequence ID" value="QNU65676.1"/>
    <property type="molecule type" value="Genomic_DNA"/>
</dbReference>
<gene>
    <name evidence="17" type="ORF">EHE19_012175</name>
</gene>
<dbReference type="GO" id="GO:0071555">
    <property type="term" value="P:cell wall organization"/>
    <property type="evidence" value="ECO:0007669"/>
    <property type="project" value="UniProtKB-KW"/>
</dbReference>
<dbReference type="RefSeq" id="WP_137698596.1">
    <property type="nucleotide sequence ID" value="NZ_CP061336.1"/>
</dbReference>
<name>A0A4U7JCM5_9FIRM</name>